<feature type="domain" description="Spore germination GerAC-like C-terminal" evidence="8">
    <location>
        <begin position="215"/>
        <end position="379"/>
    </location>
</feature>
<evidence type="ECO:0000256" key="1">
    <source>
        <dbReference type="ARBA" id="ARBA00004635"/>
    </source>
</evidence>
<comment type="similarity">
    <text evidence="2">Belongs to the GerABKC lipoprotein family.</text>
</comment>
<dbReference type="InterPro" id="IPR008844">
    <property type="entry name" value="Spore_GerAC-like"/>
</dbReference>
<evidence type="ECO:0000256" key="3">
    <source>
        <dbReference type="ARBA" id="ARBA00022544"/>
    </source>
</evidence>
<name>A0ABW3UH70_9BACL</name>
<protein>
    <submittedName>
        <fullName evidence="10">Ger(X)C family spore germination protein</fullName>
    </submittedName>
</protein>
<dbReference type="PROSITE" id="PS51257">
    <property type="entry name" value="PROKAR_LIPOPROTEIN"/>
    <property type="match status" value="1"/>
</dbReference>
<keyword evidence="5" id="KW-0472">Membrane</keyword>
<dbReference type="InterPro" id="IPR046953">
    <property type="entry name" value="Spore_GerAC-like_C"/>
</dbReference>
<evidence type="ECO:0000256" key="2">
    <source>
        <dbReference type="ARBA" id="ARBA00007886"/>
    </source>
</evidence>
<keyword evidence="11" id="KW-1185">Reference proteome</keyword>
<evidence type="ECO:0000313" key="11">
    <source>
        <dbReference type="Proteomes" id="UP001597180"/>
    </source>
</evidence>
<sequence>MTFRHPVFKWILLACLFGFQLLMTGCWDRREIEERTSVVGIAIDKSKEHPSHLLVTVQIPIPIKIAGASGGRAGGGKQAVRVMSSEGKTVVEAFQNLQKRLNQELFYGHTRVIAIGEAAAREGVNHIFDPFRRDPQIRRLLWPLIVKGEARDLLKAGPNLEQIPIVYVMTLIENGAKSGRIPDMNLGKFYIDLTSKTRDPYLNYVEVKDDDIRWEGVAVFRGVRMVGVLPGQDTWQMLRIRERKSGGNITFPYQGNPSQLITINTEFVKSRNEISYVDGHVVSKTHISLEGDLLEKTFGSNLFKEEEIAKMEKDAEKYLEKEAKVVIAKLQNQYRSDILGLGSKIRSFQPKIWEKLDWKEDFPKAEIQITYDMKIRNTGMEMR</sequence>
<keyword evidence="3" id="KW-0309">Germination</keyword>
<dbReference type="NCBIfam" id="TIGR02887">
    <property type="entry name" value="spore_ger_x_C"/>
    <property type="match status" value="1"/>
</dbReference>
<keyword evidence="7" id="KW-0449">Lipoprotein</keyword>
<evidence type="ECO:0000256" key="7">
    <source>
        <dbReference type="ARBA" id="ARBA00023288"/>
    </source>
</evidence>
<keyword evidence="6" id="KW-0564">Palmitate</keyword>
<dbReference type="Pfam" id="PF05504">
    <property type="entry name" value="Spore_GerAC"/>
    <property type="match status" value="1"/>
</dbReference>
<dbReference type="Proteomes" id="UP001597180">
    <property type="component" value="Unassembled WGS sequence"/>
</dbReference>
<comment type="subcellular location">
    <subcellularLocation>
        <location evidence="1">Membrane</location>
        <topology evidence="1">Lipid-anchor</topology>
    </subcellularLocation>
</comment>
<dbReference type="InterPro" id="IPR057336">
    <property type="entry name" value="GerAC_N"/>
</dbReference>
<dbReference type="PANTHER" id="PTHR35789:SF1">
    <property type="entry name" value="SPORE GERMINATION PROTEIN B3"/>
    <property type="match status" value="1"/>
</dbReference>
<evidence type="ECO:0000256" key="5">
    <source>
        <dbReference type="ARBA" id="ARBA00023136"/>
    </source>
</evidence>
<evidence type="ECO:0000256" key="6">
    <source>
        <dbReference type="ARBA" id="ARBA00023139"/>
    </source>
</evidence>
<gene>
    <name evidence="10" type="ORF">ACFQ4B_01950</name>
</gene>
<evidence type="ECO:0000259" key="8">
    <source>
        <dbReference type="Pfam" id="PF05504"/>
    </source>
</evidence>
<dbReference type="RefSeq" id="WP_345591147.1">
    <property type="nucleotide sequence ID" value="NZ_BAABJG010000027.1"/>
</dbReference>
<evidence type="ECO:0000256" key="4">
    <source>
        <dbReference type="ARBA" id="ARBA00022729"/>
    </source>
</evidence>
<reference evidence="11" key="1">
    <citation type="journal article" date="2019" name="Int. J. Syst. Evol. Microbiol.">
        <title>The Global Catalogue of Microorganisms (GCM) 10K type strain sequencing project: providing services to taxonomists for standard genome sequencing and annotation.</title>
        <authorList>
            <consortium name="The Broad Institute Genomics Platform"/>
            <consortium name="The Broad Institute Genome Sequencing Center for Infectious Disease"/>
            <person name="Wu L."/>
            <person name="Ma J."/>
        </authorList>
    </citation>
    <scope>NUCLEOTIDE SEQUENCE [LARGE SCALE GENOMIC DNA]</scope>
    <source>
        <strain evidence="11">CCUG 53270</strain>
    </source>
</reference>
<comment type="caution">
    <text evidence="10">The sequence shown here is derived from an EMBL/GenBank/DDBJ whole genome shotgun (WGS) entry which is preliminary data.</text>
</comment>
<dbReference type="EMBL" id="JBHTLU010000007">
    <property type="protein sequence ID" value="MFD1218869.1"/>
    <property type="molecule type" value="Genomic_DNA"/>
</dbReference>
<proteinExistence type="inferred from homology"/>
<dbReference type="Gene3D" id="6.20.190.10">
    <property type="entry name" value="Nutrient germinant receptor protein C, domain 1"/>
    <property type="match status" value="1"/>
</dbReference>
<dbReference type="InterPro" id="IPR038501">
    <property type="entry name" value="Spore_GerAC_C_sf"/>
</dbReference>
<dbReference type="PANTHER" id="PTHR35789">
    <property type="entry name" value="SPORE GERMINATION PROTEIN B3"/>
    <property type="match status" value="1"/>
</dbReference>
<organism evidence="10 11">
    <name type="scientific">Paenibacillus vulneris</name>
    <dbReference type="NCBI Taxonomy" id="1133364"/>
    <lineage>
        <taxon>Bacteria</taxon>
        <taxon>Bacillati</taxon>
        <taxon>Bacillota</taxon>
        <taxon>Bacilli</taxon>
        <taxon>Bacillales</taxon>
        <taxon>Paenibacillaceae</taxon>
        <taxon>Paenibacillus</taxon>
    </lineage>
</organism>
<evidence type="ECO:0000259" key="9">
    <source>
        <dbReference type="Pfam" id="PF25198"/>
    </source>
</evidence>
<dbReference type="Gene3D" id="3.30.300.210">
    <property type="entry name" value="Nutrient germinant receptor protein C, domain 3"/>
    <property type="match status" value="1"/>
</dbReference>
<evidence type="ECO:0000313" key="10">
    <source>
        <dbReference type="EMBL" id="MFD1218869.1"/>
    </source>
</evidence>
<keyword evidence="4" id="KW-0732">Signal</keyword>
<dbReference type="Pfam" id="PF25198">
    <property type="entry name" value="Spore_GerAC_N"/>
    <property type="match status" value="1"/>
</dbReference>
<accession>A0ABW3UH70</accession>
<feature type="domain" description="Spore germination protein N-terminal" evidence="9">
    <location>
        <begin position="28"/>
        <end position="207"/>
    </location>
</feature>